<proteinExistence type="predicted"/>
<dbReference type="AlphaFoldDB" id="A0A426QFW1"/>
<dbReference type="Proteomes" id="UP000287798">
    <property type="component" value="Unassembled WGS sequence"/>
</dbReference>
<comment type="caution">
    <text evidence="1">The sequence shown here is derived from an EMBL/GenBank/DDBJ whole genome shotgun (WGS) entry which is preliminary data.</text>
</comment>
<accession>A0A426QFW1</accession>
<sequence>MKLPTISLIVCLILAGCVHMREPDTIMVYKYDGSVQCEESGVAVEDMRRELTRAGVEVVCGRKAQDGRAYPAMCGAATGRINVYTIDESGLDTAEALDFKSVETLPDARIPPCE</sequence>
<protein>
    <submittedName>
        <fullName evidence="1">Uncharacterized protein</fullName>
    </submittedName>
</protein>
<dbReference type="PROSITE" id="PS51257">
    <property type="entry name" value="PROKAR_LIPOPROTEIN"/>
    <property type="match status" value="1"/>
</dbReference>
<evidence type="ECO:0000313" key="2">
    <source>
        <dbReference type="Proteomes" id="UP000287798"/>
    </source>
</evidence>
<keyword evidence="2" id="KW-1185">Reference proteome</keyword>
<dbReference type="EMBL" id="QZMU01000001">
    <property type="protein sequence ID" value="RRQ20635.1"/>
    <property type="molecule type" value="Genomic_DNA"/>
</dbReference>
<reference evidence="1 2" key="1">
    <citation type="journal article" date="2010" name="Int. J. Syst. Evol. Microbiol.">
        <title>Thiohalobacter thiocyanaticus gen. nov., sp. nov., a moderately halophilic, sulfur-oxidizing gammaproteobacterium from hypersaline lakes, that utilizes thiocyanate.</title>
        <authorList>
            <person name="Sorokin D.Y."/>
            <person name="Kovaleva O.L."/>
            <person name="Tourova T.P."/>
            <person name="Muyzer G."/>
        </authorList>
    </citation>
    <scope>NUCLEOTIDE SEQUENCE [LARGE SCALE GENOMIC DNA]</scope>
    <source>
        <strain evidence="1 2">Hrh1</strain>
    </source>
</reference>
<gene>
    <name evidence="1" type="ORF">D6C00_00645</name>
</gene>
<name>A0A426QFW1_9GAMM</name>
<evidence type="ECO:0000313" key="1">
    <source>
        <dbReference type="EMBL" id="RRQ20635.1"/>
    </source>
</evidence>
<organism evidence="1 2">
    <name type="scientific">Thiohalobacter thiocyanaticus</name>
    <dbReference type="NCBI Taxonomy" id="585455"/>
    <lineage>
        <taxon>Bacteria</taxon>
        <taxon>Pseudomonadati</taxon>
        <taxon>Pseudomonadota</taxon>
        <taxon>Gammaproteobacteria</taxon>
        <taxon>Thiohalobacterales</taxon>
        <taxon>Thiohalobacteraceae</taxon>
        <taxon>Thiohalobacter</taxon>
    </lineage>
</organism>